<proteinExistence type="predicted"/>
<feature type="non-terminal residue" evidence="1">
    <location>
        <position position="36"/>
    </location>
</feature>
<accession>A0A0F8Y2S4</accession>
<sequence>MPIYEMICECGKTKDYLSERFLSIKDTEDIICECGK</sequence>
<protein>
    <submittedName>
        <fullName evidence="1">Uncharacterized protein</fullName>
    </submittedName>
</protein>
<gene>
    <name evidence="1" type="ORF">LCGC14_2871050</name>
</gene>
<reference evidence="1" key="1">
    <citation type="journal article" date="2015" name="Nature">
        <title>Complex archaea that bridge the gap between prokaryotes and eukaryotes.</title>
        <authorList>
            <person name="Spang A."/>
            <person name="Saw J.H."/>
            <person name="Jorgensen S.L."/>
            <person name="Zaremba-Niedzwiedzka K."/>
            <person name="Martijn J."/>
            <person name="Lind A.E."/>
            <person name="van Eijk R."/>
            <person name="Schleper C."/>
            <person name="Guy L."/>
            <person name="Ettema T.J."/>
        </authorList>
    </citation>
    <scope>NUCLEOTIDE SEQUENCE</scope>
</reference>
<evidence type="ECO:0000313" key="1">
    <source>
        <dbReference type="EMBL" id="KKK75707.1"/>
    </source>
</evidence>
<organism evidence="1">
    <name type="scientific">marine sediment metagenome</name>
    <dbReference type="NCBI Taxonomy" id="412755"/>
    <lineage>
        <taxon>unclassified sequences</taxon>
        <taxon>metagenomes</taxon>
        <taxon>ecological metagenomes</taxon>
    </lineage>
</organism>
<dbReference type="AlphaFoldDB" id="A0A0F8Y2S4"/>
<dbReference type="EMBL" id="LAZR01055740">
    <property type="protein sequence ID" value="KKK75707.1"/>
    <property type="molecule type" value="Genomic_DNA"/>
</dbReference>
<name>A0A0F8Y2S4_9ZZZZ</name>
<comment type="caution">
    <text evidence="1">The sequence shown here is derived from an EMBL/GenBank/DDBJ whole genome shotgun (WGS) entry which is preliminary data.</text>
</comment>